<dbReference type="RefSeq" id="WP_386059042.1">
    <property type="nucleotide sequence ID" value="NZ_JBHLTQ010000001.1"/>
</dbReference>
<evidence type="ECO:0000313" key="6">
    <source>
        <dbReference type="Proteomes" id="UP001589832"/>
    </source>
</evidence>
<keyword evidence="1 2" id="KW-0732">Signal</keyword>
<dbReference type="InterPro" id="IPR016047">
    <property type="entry name" value="M23ase_b-sheet_dom"/>
</dbReference>
<dbReference type="Gene3D" id="2.70.70.10">
    <property type="entry name" value="Glucose Permease (Domain IIA)"/>
    <property type="match status" value="1"/>
</dbReference>
<reference evidence="5 6" key="1">
    <citation type="submission" date="2024-09" db="EMBL/GenBank/DDBJ databases">
        <authorList>
            <person name="Sun Q."/>
            <person name="Mori K."/>
        </authorList>
    </citation>
    <scope>NUCLEOTIDE SEQUENCE [LARGE SCALE GENOMIC DNA]</scope>
    <source>
        <strain evidence="5 6">NCAIM B.02481</strain>
    </source>
</reference>
<dbReference type="EMBL" id="JBHLTQ010000001">
    <property type="protein sequence ID" value="MFC0603359.1"/>
    <property type="molecule type" value="Genomic_DNA"/>
</dbReference>
<evidence type="ECO:0000256" key="2">
    <source>
        <dbReference type="SAM" id="SignalP"/>
    </source>
</evidence>
<evidence type="ECO:0000256" key="1">
    <source>
        <dbReference type="ARBA" id="ARBA00022729"/>
    </source>
</evidence>
<dbReference type="PANTHER" id="PTHR21666:SF270">
    <property type="entry name" value="MUREIN HYDROLASE ACTIVATOR ENVC"/>
    <property type="match status" value="1"/>
</dbReference>
<dbReference type="InterPro" id="IPR011055">
    <property type="entry name" value="Dup_hybrid_motif"/>
</dbReference>
<evidence type="ECO:0000313" key="5">
    <source>
        <dbReference type="EMBL" id="MFC0603359.1"/>
    </source>
</evidence>
<accession>A0ABV6Q503</accession>
<gene>
    <name evidence="5" type="ORF">ACFFGA_02255</name>
</gene>
<evidence type="ECO:0000259" key="4">
    <source>
        <dbReference type="Pfam" id="PF18962"/>
    </source>
</evidence>
<feature type="domain" description="M23ase beta-sheet core" evidence="3">
    <location>
        <begin position="149"/>
        <end position="237"/>
    </location>
</feature>
<dbReference type="Pfam" id="PF01551">
    <property type="entry name" value="Peptidase_M23"/>
    <property type="match status" value="1"/>
</dbReference>
<comment type="caution">
    <text evidence="5">The sequence shown here is derived from an EMBL/GenBank/DDBJ whole genome shotgun (WGS) entry which is preliminary data.</text>
</comment>
<sequence length="465" mass="51978">MNPKITFVLFLFVSILNAQKAPMEARGGEFVFNKNDQPCLTPEQRKAVKQTVIKGITELKSKNKLVFSEAKRGGHPLFAWPIQKASNVTFNDVWAISGYVDHNANFPNQLTDYNCGTITYDTAGGYNHQGVDIYNWPFTWKLMDDDSVEIIAAADGQIIAKHDGEFDRSCNFNNNIWNAVYVQHGDGSVAWYGHMKNGSVTSKNVGDTVAQGEYLGIVGSSGNSTGPHLHFEVYTDASFTQLVDPFSGTCNGMNTDSWWANQIPYSNPNINAVMTHSQAPDVFPTCPTTETTYESNDFDISEDIYLSVFLRDQIANTPLSLKVIRPNGSYLYEWSLNTTTTASSWYYYWFFPVDAVGAWTWEVTYQGQTESHGFNVTDQLSVKEETLKSATIYPNPFNDIVNIKSSAKIKNASIVDVSGKMIVKFEEHSTEGLKKLNLSELSNGMYFIILEGELGQQKTVKLVKQ</sequence>
<dbReference type="InterPro" id="IPR026444">
    <property type="entry name" value="Secre_tail"/>
</dbReference>
<dbReference type="SUPFAM" id="SSF51261">
    <property type="entry name" value="Duplicated hybrid motif"/>
    <property type="match status" value="1"/>
</dbReference>
<feature type="chain" id="PRO_5045848318" evidence="2">
    <location>
        <begin position="21"/>
        <end position="465"/>
    </location>
</feature>
<protein>
    <submittedName>
        <fullName evidence="5">Peptidoglycan DD-metalloendopeptidase family protein</fullName>
    </submittedName>
</protein>
<dbReference type="CDD" id="cd12797">
    <property type="entry name" value="M23_peptidase"/>
    <property type="match status" value="1"/>
</dbReference>
<organism evidence="5 6">
    <name type="scientific">Winogradskyella pulchriflava</name>
    <dbReference type="NCBI Taxonomy" id="1110688"/>
    <lineage>
        <taxon>Bacteria</taxon>
        <taxon>Pseudomonadati</taxon>
        <taxon>Bacteroidota</taxon>
        <taxon>Flavobacteriia</taxon>
        <taxon>Flavobacteriales</taxon>
        <taxon>Flavobacteriaceae</taxon>
        <taxon>Winogradskyella</taxon>
    </lineage>
</organism>
<dbReference type="InterPro" id="IPR050570">
    <property type="entry name" value="Cell_wall_metabolism_enzyme"/>
</dbReference>
<keyword evidence="6" id="KW-1185">Reference proteome</keyword>
<proteinExistence type="predicted"/>
<feature type="signal peptide" evidence="2">
    <location>
        <begin position="1"/>
        <end position="20"/>
    </location>
</feature>
<feature type="domain" description="Secretion system C-terminal sorting" evidence="4">
    <location>
        <begin position="392"/>
        <end position="458"/>
    </location>
</feature>
<evidence type="ECO:0000259" key="3">
    <source>
        <dbReference type="Pfam" id="PF01551"/>
    </source>
</evidence>
<name>A0ABV6Q503_9FLAO</name>
<dbReference type="Pfam" id="PF18962">
    <property type="entry name" value="Por_Secre_tail"/>
    <property type="match status" value="1"/>
</dbReference>
<dbReference type="PANTHER" id="PTHR21666">
    <property type="entry name" value="PEPTIDASE-RELATED"/>
    <property type="match status" value="1"/>
</dbReference>
<dbReference type="Proteomes" id="UP001589832">
    <property type="component" value="Unassembled WGS sequence"/>
</dbReference>
<dbReference type="NCBIfam" id="TIGR04183">
    <property type="entry name" value="Por_Secre_tail"/>
    <property type="match status" value="1"/>
</dbReference>